<proteinExistence type="predicted"/>
<dbReference type="SUPFAM" id="SSF51430">
    <property type="entry name" value="NAD(P)-linked oxidoreductase"/>
    <property type="match status" value="1"/>
</dbReference>
<gene>
    <name evidence="2" type="ORF">FNB15_20365</name>
</gene>
<dbReference type="AlphaFoldDB" id="A0A516H7V8"/>
<dbReference type="EMBL" id="CP041636">
    <property type="protein sequence ID" value="QDO99856.1"/>
    <property type="molecule type" value="Genomic_DNA"/>
</dbReference>
<evidence type="ECO:0000259" key="1">
    <source>
        <dbReference type="Pfam" id="PF00248"/>
    </source>
</evidence>
<keyword evidence="3" id="KW-1185">Reference proteome</keyword>
<reference evidence="2 3" key="1">
    <citation type="submission" date="2019-07" db="EMBL/GenBank/DDBJ databases">
        <title>Genome sequencing for Ferrovibrio sp. K5.</title>
        <authorList>
            <person name="Park S.-J."/>
        </authorList>
    </citation>
    <scope>NUCLEOTIDE SEQUENCE [LARGE SCALE GENOMIC DNA]</scope>
    <source>
        <strain evidence="2 3">K5</strain>
    </source>
</reference>
<dbReference type="GO" id="GO:0005829">
    <property type="term" value="C:cytosol"/>
    <property type="evidence" value="ECO:0007669"/>
    <property type="project" value="TreeGrafter"/>
</dbReference>
<dbReference type="InterPro" id="IPR036812">
    <property type="entry name" value="NAD(P)_OxRdtase_dom_sf"/>
</dbReference>
<sequence length="345" mass="36688">MLDTINRAARRRILGRGNLTLTGLGLGGAPLGNLYQAVDEAEADHVVDAAWQGGIRYFDTAPLYGSGLSERRMGRALARRPRDEFVLSSKVGWLIGPGDGVRRDGPYVGLESGPRQCDYSYDGTLRSLEASLLRLGLDHIDIVYIHDLDTAGHGEALGARYTEAMNGAYRALARLRDDGVVGAIGLGVNEWQVCGRLLADADPDCFLLAGRYSLLDQSALVSFLPSCAKRGVGVVIGGAFNSGILATGPVSGARYDYQPASSEIMTRAARLDAVCRRHGVPLAAAALQFPSFHPAVVSVIPGARTAAEMAANLDLFSRTIPPALWQELHEEGLLPAEAPVPTGRA</sequence>
<dbReference type="Proteomes" id="UP000317496">
    <property type="component" value="Chromosome"/>
</dbReference>
<organism evidence="2 3">
    <name type="scientific">Ferrovibrio terrae</name>
    <dbReference type="NCBI Taxonomy" id="2594003"/>
    <lineage>
        <taxon>Bacteria</taxon>
        <taxon>Pseudomonadati</taxon>
        <taxon>Pseudomonadota</taxon>
        <taxon>Alphaproteobacteria</taxon>
        <taxon>Rhodospirillales</taxon>
        <taxon>Rhodospirillaceae</taxon>
        <taxon>Ferrovibrio</taxon>
    </lineage>
</organism>
<feature type="domain" description="NADP-dependent oxidoreductase" evidence="1">
    <location>
        <begin position="24"/>
        <end position="328"/>
    </location>
</feature>
<dbReference type="GO" id="GO:0016491">
    <property type="term" value="F:oxidoreductase activity"/>
    <property type="evidence" value="ECO:0007669"/>
    <property type="project" value="InterPro"/>
</dbReference>
<dbReference type="PANTHER" id="PTHR42686">
    <property type="entry name" value="GH17980P-RELATED"/>
    <property type="match status" value="1"/>
</dbReference>
<evidence type="ECO:0000313" key="3">
    <source>
        <dbReference type="Proteomes" id="UP000317496"/>
    </source>
</evidence>
<dbReference type="Gene3D" id="3.20.20.100">
    <property type="entry name" value="NADP-dependent oxidoreductase domain"/>
    <property type="match status" value="1"/>
</dbReference>
<dbReference type="PANTHER" id="PTHR42686:SF1">
    <property type="entry name" value="GH17980P-RELATED"/>
    <property type="match status" value="1"/>
</dbReference>
<dbReference type="InterPro" id="IPR023210">
    <property type="entry name" value="NADP_OxRdtase_dom"/>
</dbReference>
<dbReference type="KEGG" id="fer:FNB15_20365"/>
<protein>
    <submittedName>
        <fullName evidence="2">Aldo/keto reductase</fullName>
    </submittedName>
</protein>
<dbReference type="OrthoDB" id="9768851at2"/>
<dbReference type="InterPro" id="IPR020471">
    <property type="entry name" value="AKR"/>
</dbReference>
<dbReference type="Pfam" id="PF00248">
    <property type="entry name" value="Aldo_ket_red"/>
    <property type="match status" value="1"/>
</dbReference>
<accession>A0A516H7V8</accession>
<name>A0A516H7V8_9PROT</name>
<evidence type="ECO:0000313" key="2">
    <source>
        <dbReference type="EMBL" id="QDO99856.1"/>
    </source>
</evidence>